<dbReference type="RefSeq" id="WP_036963078.1">
    <property type="nucleotide sequence ID" value="NZ_JALD01000057.1"/>
</dbReference>
<dbReference type="InterPro" id="IPR021695">
    <property type="entry name" value="Phage_KPP10_Orf10"/>
</dbReference>
<gene>
    <name evidence="1" type="ORF">HMPREF1563_2907</name>
</gene>
<comment type="caution">
    <text evidence="1">The sequence shown here is derived from an EMBL/GenBank/DDBJ whole genome shotgun (WGS) entry which is preliminary data.</text>
</comment>
<dbReference type="EMBL" id="JALD01000057">
    <property type="protein sequence ID" value="EUD10108.1"/>
    <property type="molecule type" value="Genomic_DNA"/>
</dbReference>
<dbReference type="AlphaFoldDB" id="A0AAV3M2R6"/>
<sequence length="144" mass="15807">MSVYNHKRLMVSINGYEFTAFDESADSLSIAPVGDDGAFTIGVNGRGVYVFSGNESATVTLKLLQHSEDNAFLSRLRNQILSSQSAPTALELYIKDTWNGDEIIGHVGFFTTPPTITRGTSHNPTQWTVQFERVITKLAKGAHN</sequence>
<evidence type="ECO:0000313" key="1">
    <source>
        <dbReference type="EMBL" id="EUD10108.1"/>
    </source>
</evidence>
<dbReference type="Pfam" id="PF11681">
    <property type="entry name" value="Phage_Tube_PhiTE"/>
    <property type="match status" value="1"/>
</dbReference>
<evidence type="ECO:0000313" key="2">
    <source>
        <dbReference type="Proteomes" id="UP000022311"/>
    </source>
</evidence>
<accession>A0AAV3M2R6</accession>
<reference evidence="1 2" key="1">
    <citation type="submission" date="2014-01" db="EMBL/GenBank/DDBJ databases">
        <authorList>
            <person name="Durkin A.S."/>
            <person name="McCorrison J."/>
            <person name="Torralba M."/>
            <person name="Gillis M."/>
            <person name="Haft D.H."/>
            <person name="Methe B."/>
            <person name="Sutton G."/>
            <person name="Nelson K.E."/>
        </authorList>
    </citation>
    <scope>NUCLEOTIDE SEQUENCE [LARGE SCALE GENOMIC DNA]</scope>
    <source>
        <strain evidence="1 2">205/92</strain>
    </source>
</reference>
<dbReference type="Proteomes" id="UP000022311">
    <property type="component" value="Unassembled WGS sequence"/>
</dbReference>
<organism evidence="1 2">
    <name type="scientific">Providencia alcalifaciens 205/92</name>
    <dbReference type="NCBI Taxonomy" id="1256988"/>
    <lineage>
        <taxon>Bacteria</taxon>
        <taxon>Pseudomonadati</taxon>
        <taxon>Pseudomonadota</taxon>
        <taxon>Gammaproteobacteria</taxon>
        <taxon>Enterobacterales</taxon>
        <taxon>Morganellaceae</taxon>
        <taxon>Providencia</taxon>
    </lineage>
</organism>
<protein>
    <submittedName>
        <fullName evidence="1">PF11681 family protein</fullName>
    </submittedName>
</protein>
<proteinExistence type="predicted"/>
<name>A0AAV3M2R6_9GAMM</name>